<keyword evidence="1 3" id="KW-0430">Lectin</keyword>
<protein>
    <recommendedName>
        <fullName evidence="3">Galectin</fullName>
    </recommendedName>
</protein>
<keyword evidence="9" id="KW-1185">Reference proteome</keyword>
<feature type="domain" description="Galectin" evidence="4">
    <location>
        <begin position="249"/>
        <end position="375"/>
    </location>
</feature>
<dbReference type="Pfam" id="PF00337">
    <property type="entry name" value="Gal-bind_lectin"/>
    <property type="match status" value="4"/>
</dbReference>
<evidence type="ECO:0000313" key="7">
    <source>
        <dbReference type="EMBL" id="CAF3779064.1"/>
    </source>
</evidence>
<dbReference type="InterPro" id="IPR044156">
    <property type="entry name" value="Galectin-like"/>
</dbReference>
<dbReference type="CDD" id="cd00070">
    <property type="entry name" value="GLECT"/>
    <property type="match status" value="3"/>
</dbReference>
<dbReference type="SUPFAM" id="SSF49899">
    <property type="entry name" value="Concanavalin A-like lectins/glucanases"/>
    <property type="match status" value="4"/>
</dbReference>
<sequence>MYGFPPSFNPGSQISSQQRIYPQISNGTQIHLSGTPTSNSQRFEINLKTGYGDITLHVNVRFDQNTIILNSCHESSWANEEQRALVISSNMPFQMVIMCTQDCFKVALNNQHFTDFRHRIPFSSIDSIEVKGDVTLNSLQIYPSSTPQYHPSSYEMGMLSGYLSVPLLQQVTCFPGSRIFIQGQINPNPQRFEINLLNGLYDGADCAFHFNPRFNTLQIVRNYRQCGYWSNEENYQHGHHHHQRLNVPYETPINPPISYGTQIHISGTPAHGANRFEVNLANHRGDIVLHINPRFDQNTVVLTSAPGGNWGAEERQSLTLHRGQPFSLIIMVTAEGFKIALNNQHYADFRHRIPFNAAELVQVKGDVQLNSVQIYPGYGGGHGSQAFSMHVPFMQHINMFPGRTIQIEGQPTGQRMEINLLGGSYDGADVALHFNPRFDQREIVRNSCQNGGWGAEEKHGHFPLQSGVPFHAQIVCYPQYYQILINGQPFTEFQHRVPFQNVQALQIKGDVRLTNVRVM</sequence>
<dbReference type="PANTHER" id="PTHR11346">
    <property type="entry name" value="GALECTIN"/>
    <property type="match status" value="1"/>
</dbReference>
<dbReference type="PANTHER" id="PTHR11346:SF147">
    <property type="entry name" value="GALECTIN"/>
    <property type="match status" value="1"/>
</dbReference>
<evidence type="ECO:0000313" key="8">
    <source>
        <dbReference type="EMBL" id="CAF3973610.1"/>
    </source>
</evidence>
<dbReference type="InterPro" id="IPR001079">
    <property type="entry name" value="Galectin_CRD"/>
</dbReference>
<organism evidence="6 9">
    <name type="scientific">Didymodactylos carnosus</name>
    <dbReference type="NCBI Taxonomy" id="1234261"/>
    <lineage>
        <taxon>Eukaryota</taxon>
        <taxon>Metazoa</taxon>
        <taxon>Spiralia</taxon>
        <taxon>Gnathifera</taxon>
        <taxon>Rotifera</taxon>
        <taxon>Eurotatoria</taxon>
        <taxon>Bdelloidea</taxon>
        <taxon>Philodinida</taxon>
        <taxon>Philodinidae</taxon>
        <taxon>Didymodactylos</taxon>
    </lineage>
</organism>
<dbReference type="FunFam" id="2.60.120.200:FF:000124">
    <property type="entry name" value="Galectin-4"/>
    <property type="match status" value="3"/>
</dbReference>
<feature type="domain" description="Galectin" evidence="4">
    <location>
        <begin position="165"/>
        <end position="248"/>
    </location>
</feature>
<evidence type="ECO:0000256" key="1">
    <source>
        <dbReference type="ARBA" id="ARBA00022734"/>
    </source>
</evidence>
<comment type="caution">
    <text evidence="6">The sequence shown here is derived from an EMBL/GenBank/DDBJ whole genome shotgun (WGS) entry which is preliminary data.</text>
</comment>
<gene>
    <name evidence="6" type="ORF">GPM918_LOCUS24138</name>
    <name evidence="5" type="ORF">OVA965_LOCUS15003</name>
    <name evidence="8" type="ORF">SRO942_LOCUS24138</name>
    <name evidence="7" type="ORF">TMI583_LOCUS15009</name>
</gene>
<dbReference type="EMBL" id="CAJNOQ010008888">
    <property type="protein sequence ID" value="CAF1209497.1"/>
    <property type="molecule type" value="Genomic_DNA"/>
</dbReference>
<dbReference type="InterPro" id="IPR013320">
    <property type="entry name" value="ConA-like_dom_sf"/>
</dbReference>
<evidence type="ECO:0000313" key="9">
    <source>
        <dbReference type="Proteomes" id="UP000663829"/>
    </source>
</evidence>
<dbReference type="GO" id="GO:0030246">
    <property type="term" value="F:carbohydrate binding"/>
    <property type="evidence" value="ECO:0007669"/>
    <property type="project" value="UniProtKB-UniRule"/>
</dbReference>
<reference evidence="6" key="1">
    <citation type="submission" date="2021-02" db="EMBL/GenBank/DDBJ databases">
        <authorList>
            <person name="Nowell W R."/>
        </authorList>
    </citation>
    <scope>NUCLEOTIDE SEQUENCE</scope>
</reference>
<dbReference type="Proteomes" id="UP000681722">
    <property type="component" value="Unassembled WGS sequence"/>
</dbReference>
<dbReference type="EMBL" id="CAJOBA010006657">
    <property type="protein sequence ID" value="CAF3779064.1"/>
    <property type="molecule type" value="Genomic_DNA"/>
</dbReference>
<dbReference type="EMBL" id="CAJNOK010006648">
    <property type="protein sequence ID" value="CAF1010236.1"/>
    <property type="molecule type" value="Genomic_DNA"/>
</dbReference>
<dbReference type="Gene3D" id="2.60.120.200">
    <property type="match status" value="4"/>
</dbReference>
<feature type="domain" description="Galectin" evidence="4">
    <location>
        <begin position="16"/>
        <end position="142"/>
    </location>
</feature>
<dbReference type="OrthoDB" id="6251307at2759"/>
<evidence type="ECO:0000256" key="3">
    <source>
        <dbReference type="RuleBase" id="RU102079"/>
    </source>
</evidence>
<dbReference type="AlphaFoldDB" id="A0A814WVV2"/>
<evidence type="ECO:0000259" key="4">
    <source>
        <dbReference type="PROSITE" id="PS51304"/>
    </source>
</evidence>
<dbReference type="SMART" id="SM00276">
    <property type="entry name" value="GLECT"/>
    <property type="match status" value="3"/>
</dbReference>
<evidence type="ECO:0000313" key="6">
    <source>
        <dbReference type="EMBL" id="CAF1209497.1"/>
    </source>
</evidence>
<dbReference type="SMART" id="SM00908">
    <property type="entry name" value="Gal-bind_lectin"/>
    <property type="match status" value="4"/>
</dbReference>
<accession>A0A814WVV2</accession>
<dbReference type="Proteomes" id="UP000663829">
    <property type="component" value="Unassembled WGS sequence"/>
</dbReference>
<dbReference type="Proteomes" id="UP000677228">
    <property type="component" value="Unassembled WGS sequence"/>
</dbReference>
<evidence type="ECO:0000256" key="2">
    <source>
        <dbReference type="ARBA" id="ARBA00022737"/>
    </source>
</evidence>
<keyword evidence="2" id="KW-0677">Repeat</keyword>
<dbReference type="PROSITE" id="PS51304">
    <property type="entry name" value="GALECTIN"/>
    <property type="match status" value="4"/>
</dbReference>
<evidence type="ECO:0000313" key="5">
    <source>
        <dbReference type="EMBL" id="CAF1010236.1"/>
    </source>
</evidence>
<dbReference type="EMBL" id="CAJOBC010008890">
    <property type="protein sequence ID" value="CAF3973610.1"/>
    <property type="molecule type" value="Genomic_DNA"/>
</dbReference>
<dbReference type="Proteomes" id="UP000682733">
    <property type="component" value="Unassembled WGS sequence"/>
</dbReference>
<feature type="domain" description="Galectin" evidence="4">
    <location>
        <begin position="391"/>
        <end position="519"/>
    </location>
</feature>
<name>A0A814WVV2_9BILA</name>
<proteinExistence type="predicted"/>